<proteinExistence type="inferred from homology"/>
<dbReference type="InterPro" id="IPR013785">
    <property type="entry name" value="Aldolase_TIM"/>
</dbReference>
<dbReference type="InterPro" id="IPR018517">
    <property type="entry name" value="tRNA_hU_synthase_CS"/>
</dbReference>
<evidence type="ECO:0000256" key="2">
    <source>
        <dbReference type="ARBA" id="ARBA00002790"/>
    </source>
</evidence>
<dbReference type="InterPro" id="IPR035587">
    <property type="entry name" value="DUS-like_FMN-bd"/>
</dbReference>
<dbReference type="Gene3D" id="1.10.1200.80">
    <property type="entry name" value="Putative flavin oxidoreducatase, domain 2"/>
    <property type="match status" value="1"/>
</dbReference>
<comment type="similarity">
    <text evidence="13">Belongs to the dus family.</text>
</comment>
<evidence type="ECO:0000256" key="7">
    <source>
        <dbReference type="ARBA" id="ARBA00022857"/>
    </source>
</evidence>
<dbReference type="InterPro" id="IPR032887">
    <property type="entry name" value="DusB"/>
</dbReference>
<evidence type="ECO:0000256" key="10">
    <source>
        <dbReference type="ARBA" id="ARBA00048205"/>
    </source>
</evidence>
<dbReference type="GO" id="GO:0050660">
    <property type="term" value="F:flavin adenine dinucleotide binding"/>
    <property type="evidence" value="ECO:0007669"/>
    <property type="project" value="InterPro"/>
</dbReference>
<keyword evidence="3 12" id="KW-0820">tRNA-binding</keyword>
<evidence type="ECO:0000313" key="18">
    <source>
        <dbReference type="Proteomes" id="UP000199040"/>
    </source>
</evidence>
<evidence type="ECO:0000256" key="1">
    <source>
        <dbReference type="ARBA" id="ARBA00001917"/>
    </source>
</evidence>
<evidence type="ECO:0000256" key="9">
    <source>
        <dbReference type="ARBA" id="ARBA00023002"/>
    </source>
</evidence>
<accession>A0A1I3BR25</accession>
<dbReference type="HAMAP" id="MF_02042">
    <property type="entry name" value="DusB_subfam"/>
    <property type="match status" value="1"/>
</dbReference>
<name>A0A1I3BR25_9GAMM</name>
<dbReference type="GO" id="GO:0010181">
    <property type="term" value="F:FMN binding"/>
    <property type="evidence" value="ECO:0007669"/>
    <property type="project" value="UniProtKB-UniRule"/>
</dbReference>
<evidence type="ECO:0000256" key="14">
    <source>
        <dbReference type="PIRSR" id="PIRSR006621-1"/>
    </source>
</evidence>
<feature type="active site" description="Proton donor" evidence="12 14">
    <location>
        <position position="109"/>
    </location>
</feature>
<keyword evidence="6 12" id="KW-0819">tRNA processing</keyword>
<evidence type="ECO:0000256" key="13">
    <source>
        <dbReference type="PIRNR" id="PIRNR006621"/>
    </source>
</evidence>
<evidence type="ECO:0000256" key="5">
    <source>
        <dbReference type="ARBA" id="ARBA00022643"/>
    </source>
</evidence>
<feature type="domain" description="DUS-like FMN-binding" evidence="16">
    <location>
        <begin position="22"/>
        <end position="326"/>
    </location>
</feature>
<comment type="catalytic activity">
    <reaction evidence="10 12">
        <text>a 5,6-dihydrouridine in tRNA + NADP(+) = a uridine in tRNA + NADPH + H(+)</text>
        <dbReference type="Rhea" id="RHEA:23624"/>
        <dbReference type="Rhea" id="RHEA-COMP:13339"/>
        <dbReference type="Rhea" id="RHEA-COMP:13887"/>
        <dbReference type="ChEBI" id="CHEBI:15378"/>
        <dbReference type="ChEBI" id="CHEBI:57783"/>
        <dbReference type="ChEBI" id="CHEBI:58349"/>
        <dbReference type="ChEBI" id="CHEBI:65315"/>
        <dbReference type="ChEBI" id="CHEBI:74443"/>
    </reaction>
</comment>
<feature type="binding site" evidence="12 15">
    <location>
        <position position="148"/>
    </location>
    <ligand>
        <name>FMN</name>
        <dbReference type="ChEBI" id="CHEBI:58210"/>
    </ligand>
</feature>
<dbReference type="InterPro" id="IPR001269">
    <property type="entry name" value="DUS_fam"/>
</dbReference>
<comment type="function">
    <text evidence="2 12 13">Catalyzes the synthesis of 5,6-dihydrouridine (D), a modified base found in the D-loop of most tRNAs, via the reduction of the C5-C6 double bond in target uridines.</text>
</comment>
<evidence type="ECO:0000313" key="17">
    <source>
        <dbReference type="EMBL" id="SFH64735.1"/>
    </source>
</evidence>
<dbReference type="GO" id="GO:0017150">
    <property type="term" value="F:tRNA dihydrouridine synthase activity"/>
    <property type="evidence" value="ECO:0007669"/>
    <property type="project" value="UniProtKB-UniRule"/>
</dbReference>
<gene>
    <name evidence="12" type="primary">dusB</name>
    <name evidence="17" type="ORF">SAMN04487959_10768</name>
</gene>
<evidence type="ECO:0000256" key="15">
    <source>
        <dbReference type="PIRSR" id="PIRSR006621-2"/>
    </source>
</evidence>
<keyword evidence="18" id="KW-1185">Reference proteome</keyword>
<evidence type="ECO:0000256" key="12">
    <source>
        <dbReference type="HAMAP-Rule" id="MF_02042"/>
    </source>
</evidence>
<evidence type="ECO:0000256" key="3">
    <source>
        <dbReference type="ARBA" id="ARBA00022555"/>
    </source>
</evidence>
<comment type="catalytic activity">
    <reaction evidence="11 12">
        <text>a 5,6-dihydrouridine in tRNA + NAD(+) = a uridine in tRNA + NADH + H(+)</text>
        <dbReference type="Rhea" id="RHEA:54452"/>
        <dbReference type="Rhea" id="RHEA-COMP:13339"/>
        <dbReference type="Rhea" id="RHEA-COMP:13887"/>
        <dbReference type="ChEBI" id="CHEBI:15378"/>
        <dbReference type="ChEBI" id="CHEBI:57540"/>
        <dbReference type="ChEBI" id="CHEBI:57945"/>
        <dbReference type="ChEBI" id="CHEBI:65315"/>
        <dbReference type="ChEBI" id="CHEBI:74443"/>
    </reaction>
</comment>
<dbReference type="RefSeq" id="WP_092846156.1">
    <property type="nucleotide sequence ID" value="NZ_FOPY01000007.1"/>
</dbReference>
<keyword evidence="5 12" id="KW-0288">FMN</keyword>
<feature type="binding site" evidence="15">
    <location>
        <position position="178"/>
    </location>
    <ligand>
        <name>FMN</name>
        <dbReference type="ChEBI" id="CHEBI:58210"/>
    </ligand>
</feature>
<evidence type="ECO:0000256" key="8">
    <source>
        <dbReference type="ARBA" id="ARBA00022884"/>
    </source>
</evidence>
<dbReference type="SUPFAM" id="SSF51395">
    <property type="entry name" value="FMN-linked oxidoreductases"/>
    <property type="match status" value="1"/>
</dbReference>
<dbReference type="Pfam" id="PF01207">
    <property type="entry name" value="Dus"/>
    <property type="match status" value="1"/>
</dbReference>
<feature type="binding site" evidence="12 15">
    <location>
        <begin position="25"/>
        <end position="27"/>
    </location>
    <ligand>
        <name>FMN</name>
        <dbReference type="ChEBI" id="CHEBI:58210"/>
    </ligand>
</feature>
<dbReference type="Gene3D" id="3.20.20.70">
    <property type="entry name" value="Aldolase class I"/>
    <property type="match status" value="1"/>
</dbReference>
<keyword evidence="9 12" id="KW-0560">Oxidoreductase</keyword>
<reference evidence="17 18" key="1">
    <citation type="submission" date="2016-10" db="EMBL/GenBank/DDBJ databases">
        <authorList>
            <person name="de Groot N.N."/>
        </authorList>
    </citation>
    <scope>NUCLEOTIDE SEQUENCE [LARGE SCALE GENOMIC DNA]</scope>
    <source>
        <strain evidence="17 18">CGMCC 1.6848</strain>
    </source>
</reference>
<feature type="binding site" evidence="12">
    <location>
        <begin position="209"/>
        <end position="211"/>
    </location>
    <ligand>
        <name>FMN</name>
        <dbReference type="ChEBI" id="CHEBI:58210"/>
    </ligand>
</feature>
<sequence>MPATACVEPPAIGPYQLPNRVILAPMAGVTDRPFRQLCRKLGAGLVVSEMVTSDPSLWHTRKSRSRLDHRGEPGPRSVQIAGGDPGMLAEAARLNAAQGAQIIDINMGCPAKKVCNKAAGSALLRDERLVADILDAVVGAVDIPVTLKIRTGWCENSINGPRIARLAEEAGIRALAVHGRTREQRYSGYAEYDTIAAIKASVTIPVFANGDITSAGKAAEVLDYTGADAVMVGRGAQGNPWIFREIDHYLSTGQTLPEPSQAERHHVMSDHLTALHAFYGQHMGVRIARKHIGWYLGTREDAKPLRARFNALEAPGEQLQFVDELFDRSTPPASHGISAA</sequence>
<dbReference type="CDD" id="cd02801">
    <property type="entry name" value="DUS_like_FMN"/>
    <property type="match status" value="1"/>
</dbReference>
<dbReference type="EMBL" id="FOPY01000007">
    <property type="protein sequence ID" value="SFH64735.1"/>
    <property type="molecule type" value="Genomic_DNA"/>
</dbReference>
<evidence type="ECO:0000256" key="4">
    <source>
        <dbReference type="ARBA" id="ARBA00022630"/>
    </source>
</evidence>
<keyword evidence="4 12" id="KW-0285">Flavoprotein</keyword>
<dbReference type="EC" id="1.3.1.-" evidence="12"/>
<evidence type="ECO:0000256" key="6">
    <source>
        <dbReference type="ARBA" id="ARBA00022694"/>
    </source>
</evidence>
<dbReference type="InterPro" id="IPR004652">
    <property type="entry name" value="DusB-like"/>
</dbReference>
<keyword evidence="7 12" id="KW-0521">NADP</keyword>
<feature type="binding site" evidence="12 15">
    <location>
        <position position="79"/>
    </location>
    <ligand>
        <name>FMN</name>
        <dbReference type="ChEBI" id="CHEBI:58210"/>
    </ligand>
</feature>
<evidence type="ECO:0000256" key="11">
    <source>
        <dbReference type="ARBA" id="ARBA00048802"/>
    </source>
</evidence>
<evidence type="ECO:0000259" key="16">
    <source>
        <dbReference type="Pfam" id="PF01207"/>
    </source>
</evidence>
<dbReference type="PANTHER" id="PTHR45846:SF1">
    <property type="entry name" value="TRNA-DIHYDROURIDINE(47) SYNTHASE [NAD(P)(+)]-LIKE"/>
    <property type="match status" value="1"/>
</dbReference>
<dbReference type="GO" id="GO:0000049">
    <property type="term" value="F:tRNA binding"/>
    <property type="evidence" value="ECO:0007669"/>
    <property type="project" value="UniProtKB-UniRule"/>
</dbReference>
<organism evidence="17 18">
    <name type="scientific">Modicisalibacter xianhensis</name>
    <dbReference type="NCBI Taxonomy" id="442341"/>
    <lineage>
        <taxon>Bacteria</taxon>
        <taxon>Pseudomonadati</taxon>
        <taxon>Pseudomonadota</taxon>
        <taxon>Gammaproteobacteria</taxon>
        <taxon>Oceanospirillales</taxon>
        <taxon>Halomonadaceae</taxon>
        <taxon>Modicisalibacter</taxon>
    </lineage>
</organism>
<comment type="similarity">
    <text evidence="12">Belongs to the Dus family. DusB subfamily.</text>
</comment>
<dbReference type="PANTHER" id="PTHR45846">
    <property type="entry name" value="TRNA-DIHYDROURIDINE(47) SYNTHASE [NAD(P)(+)]-LIKE"/>
    <property type="match status" value="1"/>
</dbReference>
<protein>
    <recommendedName>
        <fullName evidence="12">tRNA-dihydrouridine synthase B</fullName>
        <ecNumber evidence="12">1.3.1.-</ecNumber>
    </recommendedName>
</protein>
<dbReference type="PIRSF" id="PIRSF006621">
    <property type="entry name" value="Dus"/>
    <property type="match status" value="1"/>
</dbReference>
<feature type="binding site" evidence="12 15">
    <location>
        <begin position="233"/>
        <end position="234"/>
    </location>
    <ligand>
        <name>FMN</name>
        <dbReference type="ChEBI" id="CHEBI:58210"/>
    </ligand>
</feature>
<keyword evidence="15" id="KW-0547">Nucleotide-binding</keyword>
<keyword evidence="8 12" id="KW-0694">RNA-binding</keyword>
<dbReference type="InterPro" id="IPR024036">
    <property type="entry name" value="tRNA-dHydroUridine_Synthase_C"/>
</dbReference>
<dbReference type="Proteomes" id="UP000199040">
    <property type="component" value="Unassembled WGS sequence"/>
</dbReference>
<comment type="cofactor">
    <cofactor evidence="1 12 13 15">
        <name>FMN</name>
        <dbReference type="ChEBI" id="CHEBI:58210"/>
    </cofactor>
</comment>
<dbReference type="AlphaFoldDB" id="A0A1I3BR25"/>
<dbReference type="PROSITE" id="PS01136">
    <property type="entry name" value="UPF0034"/>
    <property type="match status" value="1"/>
</dbReference>
<dbReference type="NCBIfam" id="TIGR00737">
    <property type="entry name" value="nifR3_yhdG"/>
    <property type="match status" value="1"/>
</dbReference>
<dbReference type="STRING" id="442341.SAMN04487959_10768"/>